<keyword evidence="8" id="KW-0675">Receptor</keyword>
<feature type="transmembrane region" description="Helical" evidence="6">
    <location>
        <begin position="12"/>
        <end position="35"/>
    </location>
</feature>
<evidence type="ECO:0000256" key="4">
    <source>
        <dbReference type="ARBA" id="ARBA00023136"/>
    </source>
</evidence>
<feature type="compositionally biased region" description="Polar residues" evidence="5">
    <location>
        <begin position="288"/>
        <end position="297"/>
    </location>
</feature>
<proteinExistence type="predicted"/>
<protein>
    <submittedName>
        <fullName evidence="8">G-protein coupled receptor</fullName>
    </submittedName>
</protein>
<dbReference type="GO" id="GO:0007166">
    <property type="term" value="P:cell surface receptor signaling pathway"/>
    <property type="evidence" value="ECO:0007669"/>
    <property type="project" value="InterPro"/>
</dbReference>
<evidence type="ECO:0000256" key="5">
    <source>
        <dbReference type="SAM" id="MobiDB-lite"/>
    </source>
</evidence>
<dbReference type="STRING" id="367110.Q7S0B5"/>
<dbReference type="GeneID" id="3874134"/>
<keyword evidence="4 6" id="KW-0472">Membrane</keyword>
<organism evidence="8 9">
    <name type="scientific">Neurospora crassa (strain ATCC 24698 / 74-OR23-1A / CBS 708.71 / DSM 1257 / FGSC 987)</name>
    <dbReference type="NCBI Taxonomy" id="367110"/>
    <lineage>
        <taxon>Eukaryota</taxon>
        <taxon>Fungi</taxon>
        <taxon>Dikarya</taxon>
        <taxon>Ascomycota</taxon>
        <taxon>Pezizomycotina</taxon>
        <taxon>Sordariomycetes</taxon>
        <taxon>Sordariomycetidae</taxon>
        <taxon>Sordariales</taxon>
        <taxon>Sordariaceae</taxon>
        <taxon>Neurospora</taxon>
    </lineage>
</organism>
<keyword evidence="3 6" id="KW-1133">Transmembrane helix</keyword>
<feature type="transmembrane region" description="Helical" evidence="6">
    <location>
        <begin position="92"/>
        <end position="110"/>
    </location>
</feature>
<accession>Q7S0B5</accession>
<sequence length="530" mass="58567">MVITPEDTESIVVIERVCSALSLLGGLFVITSFSVSDAFRQRAINRMVFFATFGNILTNVATLMTTAFTDDINSFGCQFQGFLVQVFMQGDAFWALAMAINVYLTFYHHFDGRALRKMEIPYFLFCYGVPFISGFTFIFIRQHGERPYGNAILWCWLSKKWEVYRIATFYVPVWLCITVATTIYVRAGRDIYKKHRSMSKLGSSSNGGTLVDMFAPAYNYKTTKVTQTTEIISPPSTSNGYAANRDVIFPHTPIPLADDAKVPASCSVTVTISSDNHHHSSNKRSSHPQTDITTNRPHSGGITGTITTTTSTIDDDNNNNNNNNNNERTIVHISAGNSSGTAANMQARAQRRLVHEAHNAVWSYTKCAILFFAVLLITWIPSSGNRVYTMINNGEVSKPLFFASAFVLPLQGFWNAIIYVVTSWAACKELGAEVAEVFDVVKYRCMGCCVGNSRGNKKRDDDDGIILESTRMSARRGDSNRRRSGGGGAAGSSSWAATMARAKAQEMEIDTTSMEDLTGNGARMERVSPV</sequence>
<feature type="compositionally biased region" description="Low complexity" evidence="5">
    <location>
        <begin position="304"/>
        <end position="325"/>
    </location>
</feature>
<name>Q7S0B5_NEUCR</name>
<feature type="transmembrane region" description="Helical" evidence="6">
    <location>
        <begin position="47"/>
        <end position="68"/>
    </location>
</feature>
<dbReference type="OrthoDB" id="18453at2759"/>
<dbReference type="PANTHER" id="PTHR23112">
    <property type="entry name" value="G PROTEIN-COUPLED RECEPTOR 157-RELATED"/>
    <property type="match status" value="1"/>
</dbReference>
<gene>
    <name evidence="8" type="primary">gpr-3</name>
    <name evidence="8" type="ORF">NCU09427</name>
</gene>
<feature type="region of interest" description="Disordered" evidence="5">
    <location>
        <begin position="469"/>
        <end position="530"/>
    </location>
</feature>
<dbReference type="InterPro" id="IPR017981">
    <property type="entry name" value="GPCR_2-like_7TM"/>
</dbReference>
<dbReference type="KEGG" id="ncr:NCU09427"/>
<dbReference type="PROSITE" id="PS50261">
    <property type="entry name" value="G_PROTEIN_RECEP_F2_4"/>
    <property type="match status" value="1"/>
</dbReference>
<dbReference type="Pfam" id="PF05462">
    <property type="entry name" value="Dicty_CAR"/>
    <property type="match status" value="1"/>
</dbReference>
<feature type="region of interest" description="Disordered" evidence="5">
    <location>
        <begin position="273"/>
        <end position="325"/>
    </location>
</feature>
<feature type="transmembrane region" description="Helical" evidence="6">
    <location>
        <begin position="122"/>
        <end position="140"/>
    </location>
</feature>
<dbReference type="PaxDb" id="5141-EFNCRP00000009250"/>
<feature type="transmembrane region" description="Helical" evidence="6">
    <location>
        <begin position="166"/>
        <end position="187"/>
    </location>
</feature>
<evidence type="ECO:0000313" key="9">
    <source>
        <dbReference type="Proteomes" id="UP000001805"/>
    </source>
</evidence>
<evidence type="ECO:0000256" key="2">
    <source>
        <dbReference type="ARBA" id="ARBA00022692"/>
    </source>
</evidence>
<dbReference type="OMA" id="QVFMQGD"/>
<dbReference type="GO" id="GO:0007189">
    <property type="term" value="P:adenylate cyclase-activating G protein-coupled receptor signaling pathway"/>
    <property type="evidence" value="ECO:0000318"/>
    <property type="project" value="GO_Central"/>
</dbReference>
<evidence type="ECO:0000259" key="7">
    <source>
        <dbReference type="PROSITE" id="PS50261"/>
    </source>
</evidence>
<evidence type="ECO:0000256" key="1">
    <source>
        <dbReference type="ARBA" id="ARBA00004141"/>
    </source>
</evidence>
<dbReference type="PANTHER" id="PTHR23112:SF22">
    <property type="entry name" value="G-PROTEIN COUPLED RECEPTOR"/>
    <property type="match status" value="1"/>
</dbReference>
<feature type="compositionally biased region" description="Low complexity" evidence="5">
    <location>
        <begin position="491"/>
        <end position="500"/>
    </location>
</feature>
<dbReference type="GO" id="GO:0004930">
    <property type="term" value="F:G protein-coupled receptor activity"/>
    <property type="evidence" value="ECO:0000318"/>
    <property type="project" value="GO_Central"/>
</dbReference>
<dbReference type="EMBL" id="CM002242">
    <property type="protein sequence ID" value="EAA28751.1"/>
    <property type="molecule type" value="Genomic_DNA"/>
</dbReference>
<dbReference type="SUPFAM" id="SSF81321">
    <property type="entry name" value="Family A G protein-coupled receptor-like"/>
    <property type="match status" value="1"/>
</dbReference>
<feature type="domain" description="G-protein coupled receptors family 2 profile 2" evidence="7">
    <location>
        <begin position="11"/>
        <end position="198"/>
    </location>
</feature>
<keyword evidence="9" id="KW-1185">Reference proteome</keyword>
<dbReference type="Proteomes" id="UP000001805">
    <property type="component" value="Chromosome 7, Linkage Group VII"/>
</dbReference>
<evidence type="ECO:0000256" key="6">
    <source>
        <dbReference type="SAM" id="Phobius"/>
    </source>
</evidence>
<dbReference type="RefSeq" id="XP_957987.1">
    <property type="nucleotide sequence ID" value="XM_952894.2"/>
</dbReference>
<dbReference type="InParanoid" id="Q7S0B5"/>
<evidence type="ECO:0000313" key="8">
    <source>
        <dbReference type="EMBL" id="EAA28751.1"/>
    </source>
</evidence>
<comment type="subcellular location">
    <subcellularLocation>
        <location evidence="1">Membrane</location>
        <topology evidence="1">Multi-pass membrane protein</topology>
    </subcellularLocation>
</comment>
<dbReference type="HOGENOM" id="CLU_024810_3_1_1"/>
<dbReference type="GO" id="GO:0005886">
    <property type="term" value="C:plasma membrane"/>
    <property type="evidence" value="ECO:0000318"/>
    <property type="project" value="GO_Central"/>
</dbReference>
<dbReference type="Gene3D" id="1.20.1070.10">
    <property type="entry name" value="Rhodopsin 7-helix transmembrane proteins"/>
    <property type="match status" value="1"/>
</dbReference>
<feature type="transmembrane region" description="Helical" evidence="6">
    <location>
        <begin position="400"/>
        <end position="421"/>
    </location>
</feature>
<reference evidence="8 9" key="1">
    <citation type="journal article" date="2003" name="Nature">
        <title>The genome sequence of the filamentous fungus Neurospora crassa.</title>
        <authorList>
            <person name="Galagan J.E."/>
            <person name="Calvo S.E."/>
            <person name="Borkovich K.A."/>
            <person name="Selker E.U."/>
            <person name="Read N.D."/>
            <person name="Jaffe D."/>
            <person name="FitzHugh W."/>
            <person name="Ma L.J."/>
            <person name="Smirnov S."/>
            <person name="Purcell S."/>
            <person name="Rehman B."/>
            <person name="Elkins T."/>
            <person name="Engels R."/>
            <person name="Wang S."/>
            <person name="Nielsen C.B."/>
            <person name="Butler J."/>
            <person name="Endrizzi M."/>
            <person name="Qui D."/>
            <person name="Ianakiev P."/>
            <person name="Bell-Pedersen D."/>
            <person name="Nelson M.A."/>
            <person name="Werner-Washburne M."/>
            <person name="Selitrennikoff C.P."/>
            <person name="Kinsey J.A."/>
            <person name="Braun E.L."/>
            <person name="Zelter A."/>
            <person name="Schulte U."/>
            <person name="Kothe G.O."/>
            <person name="Jedd G."/>
            <person name="Mewes W."/>
            <person name="Staben C."/>
            <person name="Marcotte E."/>
            <person name="Greenberg D."/>
            <person name="Roy A."/>
            <person name="Foley K."/>
            <person name="Naylor J."/>
            <person name="Stange-Thomann N."/>
            <person name="Barrett R."/>
            <person name="Gnerre S."/>
            <person name="Kamal M."/>
            <person name="Kamvysselis M."/>
            <person name="Mauceli E."/>
            <person name="Bielke C."/>
            <person name="Rudd S."/>
            <person name="Frishman D."/>
            <person name="Krystofova S."/>
            <person name="Rasmussen C."/>
            <person name="Metzenberg R.L."/>
            <person name="Perkins D.D."/>
            <person name="Kroken S."/>
            <person name="Cogoni C."/>
            <person name="Macino G."/>
            <person name="Catcheside D."/>
            <person name="Li W."/>
            <person name="Pratt R.J."/>
            <person name="Osmani S.A."/>
            <person name="DeSouza C.P."/>
            <person name="Glass L."/>
            <person name="Orbach M.J."/>
            <person name="Berglund J.A."/>
            <person name="Voelker R."/>
            <person name="Yarden O."/>
            <person name="Plamann M."/>
            <person name="Seiler S."/>
            <person name="Dunlap J."/>
            <person name="Radford A."/>
            <person name="Aramayo R."/>
            <person name="Natvig D.O."/>
            <person name="Alex L.A."/>
            <person name="Mannhaupt G."/>
            <person name="Ebbole D.J."/>
            <person name="Freitag M."/>
            <person name="Paulsen I."/>
            <person name="Sachs M.S."/>
            <person name="Lander E.S."/>
            <person name="Nusbaum C."/>
            <person name="Birren B."/>
        </authorList>
    </citation>
    <scope>NUCLEOTIDE SEQUENCE [LARGE SCALE GENOMIC DNA]</scope>
    <source>
        <strain evidence="9">ATCC 24698 / 74-OR23-1A / CBS 708.71 / DSM 1257 / FGSC 987</strain>
    </source>
</reference>
<feature type="transmembrane region" description="Helical" evidence="6">
    <location>
        <begin position="361"/>
        <end position="380"/>
    </location>
</feature>
<dbReference type="AlphaFoldDB" id="Q7S0B5"/>
<evidence type="ECO:0000256" key="3">
    <source>
        <dbReference type="ARBA" id="ARBA00022989"/>
    </source>
</evidence>
<keyword evidence="2 6" id="KW-0812">Transmembrane</keyword>
<dbReference type="VEuPathDB" id="FungiDB:NCU09427"/>